<keyword evidence="2" id="KW-1185">Reference proteome</keyword>
<dbReference type="InterPro" id="IPR011990">
    <property type="entry name" value="TPR-like_helical_dom_sf"/>
</dbReference>
<dbReference type="Gene3D" id="1.25.40.10">
    <property type="entry name" value="Tetratricopeptide repeat domain"/>
    <property type="match status" value="1"/>
</dbReference>
<comment type="caution">
    <text evidence="1">The sequence shown here is derived from an EMBL/GenBank/DDBJ whole genome shotgun (WGS) entry which is preliminary data.</text>
</comment>
<dbReference type="AlphaFoldDB" id="A0A8S1HUS2"/>
<dbReference type="PANTHER" id="PTHR36693:SF1">
    <property type="entry name" value="GH02722P"/>
    <property type="match status" value="1"/>
</dbReference>
<accession>A0A8S1HUS2</accession>
<dbReference type="OrthoDB" id="418349at2759"/>
<reference evidence="1" key="1">
    <citation type="submission" date="2020-10" db="EMBL/GenBank/DDBJ databases">
        <authorList>
            <person name="Kikuchi T."/>
        </authorList>
    </citation>
    <scope>NUCLEOTIDE SEQUENCE</scope>
    <source>
        <strain evidence="1">NKZ352</strain>
    </source>
</reference>
<dbReference type="EMBL" id="CAJGYM010000133">
    <property type="protein sequence ID" value="CAD6198645.1"/>
    <property type="molecule type" value="Genomic_DNA"/>
</dbReference>
<evidence type="ECO:0000313" key="1">
    <source>
        <dbReference type="EMBL" id="CAD6198645.1"/>
    </source>
</evidence>
<dbReference type="Proteomes" id="UP000835052">
    <property type="component" value="Unassembled WGS sequence"/>
</dbReference>
<gene>
    <name evidence="1" type="ORF">CAUJ_LOCUS14551</name>
</gene>
<organism evidence="1 2">
    <name type="scientific">Caenorhabditis auriculariae</name>
    <dbReference type="NCBI Taxonomy" id="2777116"/>
    <lineage>
        <taxon>Eukaryota</taxon>
        <taxon>Metazoa</taxon>
        <taxon>Ecdysozoa</taxon>
        <taxon>Nematoda</taxon>
        <taxon>Chromadorea</taxon>
        <taxon>Rhabditida</taxon>
        <taxon>Rhabditina</taxon>
        <taxon>Rhabditomorpha</taxon>
        <taxon>Rhabditoidea</taxon>
        <taxon>Rhabditidae</taxon>
        <taxon>Peloderinae</taxon>
        <taxon>Caenorhabditis</taxon>
    </lineage>
</organism>
<sequence length="544" mass="61562">MEVLPDDEESGLETKPLNGIQEIRSRLPPLWELKLDQLAEFMANRVLYNDGEIIAFDKPFGMAYSGSKENRPQFDRILQAVKAKVAPKCERLYVVRAPPKDESGVMVFAKSASVQSVLQGQIKDGLSQQVYRTIVRGVLPKDDLTIDIPLIKRVEGGDMKMIQLKSNNQRGEILYVKTNCKTITRDKYISQLEAVTTAEVSHQVRAHLGYSKCPLIGEPKYISTSPRPPKLPNYTLGLLNISENHTRKLPMFLHCKQVTYQPLRANAEPIRIGVPVPDHFNFVLKRLRILKKAARFLIFFYRNYYINIENMELCISDDGEEPLPSSSELSKDLGQGDATPNLGRIAKVIRWTSKSSSESRDFLQVASAANEDPELRAKFMEKVRAFYGVDKAQKIVLKFSLKKLPVEGLDLKWERRMQYLYRRFLELEKLLWNLSTLGGAYSAMGDYDLKFAETAAEISRKQLKIAHEIGDPTIVARCHLYQALADAQRGDFQKALKIVKAMYSWAVKVDHNELVEACARGVARKIVAIQKLGTVALPAAKMAM</sequence>
<dbReference type="PANTHER" id="PTHR36693">
    <property type="entry name" value="GH02722P"/>
    <property type="match status" value="1"/>
</dbReference>
<dbReference type="Gene3D" id="3.30.2350.10">
    <property type="entry name" value="Pseudouridine synthase"/>
    <property type="match status" value="1"/>
</dbReference>
<dbReference type="SUPFAM" id="SSF48452">
    <property type="entry name" value="TPR-like"/>
    <property type="match status" value="1"/>
</dbReference>
<name>A0A8S1HUS2_9PELO</name>
<dbReference type="SUPFAM" id="SSF55120">
    <property type="entry name" value="Pseudouridine synthase"/>
    <property type="match status" value="1"/>
</dbReference>
<dbReference type="InterPro" id="IPR032072">
    <property type="entry name" value="DUF4807"/>
</dbReference>
<protein>
    <recommendedName>
        <fullName evidence="3">Pseudouridine synthase RsuA/RluA-like domain-containing protein</fullName>
    </recommendedName>
</protein>
<dbReference type="GO" id="GO:0009982">
    <property type="term" value="F:pseudouridine synthase activity"/>
    <property type="evidence" value="ECO:0007669"/>
    <property type="project" value="InterPro"/>
</dbReference>
<dbReference type="InterPro" id="IPR020103">
    <property type="entry name" value="PsdUridine_synth_cat_dom_sf"/>
</dbReference>
<dbReference type="CDD" id="cd02869">
    <property type="entry name" value="PseudoU_synth_RluA_like"/>
    <property type="match status" value="1"/>
</dbReference>
<dbReference type="GO" id="GO:0001522">
    <property type="term" value="P:pseudouridine synthesis"/>
    <property type="evidence" value="ECO:0007669"/>
    <property type="project" value="InterPro"/>
</dbReference>
<dbReference type="InterPro" id="IPR006145">
    <property type="entry name" value="PsdUridine_synth_RsuA/RluA"/>
</dbReference>
<proteinExistence type="predicted"/>
<evidence type="ECO:0000313" key="2">
    <source>
        <dbReference type="Proteomes" id="UP000835052"/>
    </source>
</evidence>
<evidence type="ECO:0008006" key="3">
    <source>
        <dbReference type="Google" id="ProtNLM"/>
    </source>
</evidence>
<dbReference type="Pfam" id="PF16065">
    <property type="entry name" value="DUF4807"/>
    <property type="match status" value="1"/>
</dbReference>
<dbReference type="GO" id="GO:0003723">
    <property type="term" value="F:RNA binding"/>
    <property type="evidence" value="ECO:0007669"/>
    <property type="project" value="InterPro"/>
</dbReference>